<feature type="transmembrane region" description="Helical" evidence="1">
    <location>
        <begin position="79"/>
        <end position="102"/>
    </location>
</feature>
<protein>
    <recommendedName>
        <fullName evidence="4">Spore germination protein</fullName>
    </recommendedName>
</protein>
<feature type="transmembrane region" description="Helical" evidence="1">
    <location>
        <begin position="213"/>
        <end position="233"/>
    </location>
</feature>
<evidence type="ECO:0000313" key="2">
    <source>
        <dbReference type="EMBL" id="MBJ6362020.1"/>
    </source>
</evidence>
<feature type="transmembrane region" description="Helical" evidence="1">
    <location>
        <begin position="180"/>
        <end position="201"/>
    </location>
</feature>
<feature type="transmembrane region" description="Helical" evidence="1">
    <location>
        <begin position="114"/>
        <end position="144"/>
    </location>
</feature>
<comment type="caution">
    <text evidence="2">The sequence shown here is derived from an EMBL/GenBank/DDBJ whole genome shotgun (WGS) entry which is preliminary data.</text>
</comment>
<feature type="transmembrane region" description="Helical" evidence="1">
    <location>
        <begin position="264"/>
        <end position="287"/>
    </location>
</feature>
<keyword evidence="1" id="KW-0472">Membrane</keyword>
<feature type="transmembrane region" description="Helical" evidence="1">
    <location>
        <begin position="6"/>
        <end position="25"/>
    </location>
</feature>
<evidence type="ECO:0000313" key="3">
    <source>
        <dbReference type="Proteomes" id="UP000640274"/>
    </source>
</evidence>
<evidence type="ECO:0000256" key="1">
    <source>
        <dbReference type="SAM" id="Phobius"/>
    </source>
</evidence>
<name>A0A934MLB8_9BACL</name>
<feature type="transmembrane region" description="Helical" evidence="1">
    <location>
        <begin position="37"/>
        <end position="59"/>
    </location>
</feature>
<dbReference type="RefSeq" id="WP_199019570.1">
    <property type="nucleotide sequence ID" value="NZ_JAELUP010000065.1"/>
</dbReference>
<evidence type="ECO:0008006" key="4">
    <source>
        <dbReference type="Google" id="ProtNLM"/>
    </source>
</evidence>
<accession>A0A934MLB8</accession>
<dbReference type="EMBL" id="JAELUP010000065">
    <property type="protein sequence ID" value="MBJ6362020.1"/>
    <property type="molecule type" value="Genomic_DNA"/>
</dbReference>
<keyword evidence="1" id="KW-1133">Transmembrane helix</keyword>
<reference evidence="2" key="1">
    <citation type="submission" date="2020-12" db="EMBL/GenBank/DDBJ databases">
        <authorList>
            <person name="Huq M.A."/>
        </authorList>
    </citation>
    <scope>NUCLEOTIDE SEQUENCE</scope>
    <source>
        <strain evidence="2">MAHUQ-46</strain>
    </source>
</reference>
<dbReference type="Proteomes" id="UP000640274">
    <property type="component" value="Unassembled WGS sequence"/>
</dbReference>
<proteinExistence type="predicted"/>
<feature type="transmembrane region" description="Helical" evidence="1">
    <location>
        <begin position="339"/>
        <end position="360"/>
    </location>
</feature>
<keyword evidence="1" id="KW-0812">Transmembrane</keyword>
<sequence>MNRYFYYSFLYVLLINIMMFVPNIIIQNRYSGGISSLLLAIPFGTMLALLFSSSISRFPGKAVPEILFDHYPRWLVVPFMWMLAALYFLGSTIVLVAFSVVINRFYNPDTSSNVVLYLLIATCIYCSTRTTLSLVFALEVLIIINAPLVMFVLGKGIFTSDLDWDAMHTVANYFRMPPNLVSFAAATYIFSGYLNMSILNRALPPNFRLKHRWIIPLVGTLAMFTSIFIPIGFHGTEAVDEYLFIWSITADSMKMEYGFIERVLFLYLILYLNLTLLFTTFGWHKAMEFLKSTSKSHKPHLDPEKIPKINWIICGAFGLIAIIYSGVVNEKQNFSIATVWLIIRLFAEILSVIWICWLAYRLKSKSKFKVKGQSESK</sequence>
<dbReference type="AlphaFoldDB" id="A0A934MLB8"/>
<gene>
    <name evidence="2" type="ORF">JFN88_12165</name>
</gene>
<organism evidence="2 3">
    <name type="scientific">Paenibacillus roseus</name>
    <dbReference type="NCBI Taxonomy" id="2798579"/>
    <lineage>
        <taxon>Bacteria</taxon>
        <taxon>Bacillati</taxon>
        <taxon>Bacillota</taxon>
        <taxon>Bacilli</taxon>
        <taxon>Bacillales</taxon>
        <taxon>Paenibacillaceae</taxon>
        <taxon>Paenibacillus</taxon>
    </lineage>
</organism>
<feature type="transmembrane region" description="Helical" evidence="1">
    <location>
        <begin position="308"/>
        <end position="327"/>
    </location>
</feature>
<keyword evidence="3" id="KW-1185">Reference proteome</keyword>